<dbReference type="InterPro" id="IPR010722">
    <property type="entry name" value="BATS_dom"/>
</dbReference>
<dbReference type="InterPro" id="IPR024177">
    <property type="entry name" value="Biotin_synthase"/>
</dbReference>
<name>A0A7W5FMW6_9BACL</name>
<dbReference type="CDD" id="cd01335">
    <property type="entry name" value="Radical_SAM"/>
    <property type="match status" value="1"/>
</dbReference>
<accession>A0A7W5FMW6</accession>
<evidence type="ECO:0000256" key="2">
    <source>
        <dbReference type="ARBA" id="ARBA00010765"/>
    </source>
</evidence>
<comment type="pathway">
    <text evidence="1 16">Cofactor biosynthesis; biotin biosynthesis; biotin from 7,8-diaminononanoate: step 2/2.</text>
</comment>
<keyword evidence="10 16" id="KW-0093">Biotin biosynthesis</keyword>
<evidence type="ECO:0000256" key="9">
    <source>
        <dbReference type="ARBA" id="ARBA00022723"/>
    </source>
</evidence>
<evidence type="ECO:0000256" key="14">
    <source>
        <dbReference type="ARBA" id="ARBA00057568"/>
    </source>
</evidence>
<evidence type="ECO:0000256" key="15">
    <source>
        <dbReference type="ARBA" id="ARBA00070199"/>
    </source>
</evidence>
<evidence type="ECO:0000256" key="10">
    <source>
        <dbReference type="ARBA" id="ARBA00022756"/>
    </source>
</evidence>
<evidence type="ECO:0000256" key="7">
    <source>
        <dbReference type="ARBA" id="ARBA00022691"/>
    </source>
</evidence>
<evidence type="ECO:0000256" key="12">
    <source>
        <dbReference type="ARBA" id="ARBA00023014"/>
    </source>
</evidence>
<feature type="binding site" evidence="16 17">
    <location>
        <position position="87"/>
    </location>
    <ligand>
        <name>[4Fe-4S] cluster</name>
        <dbReference type="ChEBI" id="CHEBI:49883"/>
        <note>4Fe-4S-S-AdoMet</note>
    </ligand>
</feature>
<dbReference type="GO" id="GO:0051539">
    <property type="term" value="F:4 iron, 4 sulfur cluster binding"/>
    <property type="evidence" value="ECO:0007669"/>
    <property type="project" value="UniProtKB-KW"/>
</dbReference>
<dbReference type="HAMAP" id="MF_01694">
    <property type="entry name" value="BioB"/>
    <property type="match status" value="1"/>
</dbReference>
<keyword evidence="11 16" id="KW-0408">Iron</keyword>
<comment type="similarity">
    <text evidence="2 16">Belongs to the radical SAM superfamily. Biotin synthase family.</text>
</comment>
<comment type="cofactor">
    <cofactor evidence="17">
        <name>[2Fe-2S] cluster</name>
        <dbReference type="ChEBI" id="CHEBI:190135"/>
    </cofactor>
    <text evidence="17">Binds 1 [2Fe-2S] cluster. The cluster is coordinated with 3 cysteines and 1 arginine.</text>
</comment>
<gene>
    <name evidence="16" type="primary">bioB</name>
    <name evidence="19" type="ORF">FHS18_002732</name>
</gene>
<dbReference type="PANTHER" id="PTHR22976:SF2">
    <property type="entry name" value="BIOTIN SYNTHASE, MITOCHONDRIAL"/>
    <property type="match status" value="1"/>
</dbReference>
<dbReference type="Pfam" id="PF04055">
    <property type="entry name" value="Radical_SAM"/>
    <property type="match status" value="1"/>
</dbReference>
<keyword evidence="6 16" id="KW-0808">Transferase</keyword>
<feature type="binding site" evidence="16 17">
    <location>
        <position position="83"/>
    </location>
    <ligand>
        <name>[4Fe-4S] cluster</name>
        <dbReference type="ChEBI" id="CHEBI:49883"/>
        <note>4Fe-4S-S-AdoMet</note>
    </ligand>
</feature>
<organism evidence="19 20">
    <name type="scientific">Paenibacillus phyllosphaerae</name>
    <dbReference type="NCBI Taxonomy" id="274593"/>
    <lineage>
        <taxon>Bacteria</taxon>
        <taxon>Bacillati</taxon>
        <taxon>Bacillota</taxon>
        <taxon>Bacilli</taxon>
        <taxon>Bacillales</taxon>
        <taxon>Paenibacillaceae</taxon>
        <taxon>Paenibacillus</taxon>
    </lineage>
</organism>
<keyword evidence="20" id="KW-1185">Reference proteome</keyword>
<comment type="function">
    <text evidence="14 16">Catalyzes the conversion of dethiobiotin (DTB) to biotin by the insertion of a sulfur atom into dethiobiotin via a radical-based mechanism.</text>
</comment>
<keyword evidence="7 16" id="KW-0949">S-adenosyl-L-methionine</keyword>
<protein>
    <recommendedName>
        <fullName evidence="15 16">Biotin synthase</fullName>
        <ecNumber evidence="4 16">2.8.1.6</ecNumber>
    </recommendedName>
</protein>
<feature type="binding site" evidence="16 17">
    <location>
        <position position="127"/>
    </location>
    <ligand>
        <name>[2Fe-2S] cluster</name>
        <dbReference type="ChEBI" id="CHEBI:190135"/>
    </ligand>
</feature>
<evidence type="ECO:0000256" key="5">
    <source>
        <dbReference type="ARBA" id="ARBA00022485"/>
    </source>
</evidence>
<evidence type="ECO:0000256" key="16">
    <source>
        <dbReference type="HAMAP-Rule" id="MF_01694"/>
    </source>
</evidence>
<comment type="cofactor">
    <cofactor evidence="16 17">
        <name>[4Fe-4S] cluster</name>
        <dbReference type="ChEBI" id="CHEBI:49883"/>
    </cofactor>
    <text evidence="16 17">Binds 1 [4Fe-4S] cluster. The cluster is coordinated with 3 cysteines and an exchangeable S-adenosyl-L-methionine.</text>
</comment>
<evidence type="ECO:0000259" key="18">
    <source>
        <dbReference type="PROSITE" id="PS51918"/>
    </source>
</evidence>
<dbReference type="SFLD" id="SFLDG01278">
    <property type="entry name" value="biotin_synthase_like"/>
    <property type="match status" value="1"/>
</dbReference>
<evidence type="ECO:0000256" key="8">
    <source>
        <dbReference type="ARBA" id="ARBA00022714"/>
    </source>
</evidence>
<dbReference type="Proteomes" id="UP000570361">
    <property type="component" value="Unassembled WGS sequence"/>
</dbReference>
<comment type="caution">
    <text evidence="19">The sequence shown here is derived from an EMBL/GenBank/DDBJ whole genome shotgun (WGS) entry which is preliminary data.</text>
</comment>
<dbReference type="GO" id="GO:0009102">
    <property type="term" value="P:biotin biosynthetic process"/>
    <property type="evidence" value="ECO:0007669"/>
    <property type="project" value="UniProtKB-UniRule"/>
</dbReference>
<comment type="subunit">
    <text evidence="3 16">Homodimer.</text>
</comment>
<dbReference type="SMART" id="SM00876">
    <property type="entry name" value="BATS"/>
    <property type="match status" value="1"/>
</dbReference>
<keyword evidence="8 16" id="KW-0001">2Fe-2S</keyword>
<evidence type="ECO:0000256" key="3">
    <source>
        <dbReference type="ARBA" id="ARBA00011738"/>
    </source>
</evidence>
<evidence type="ECO:0000256" key="4">
    <source>
        <dbReference type="ARBA" id="ARBA00012236"/>
    </source>
</evidence>
<dbReference type="InterPro" id="IPR013785">
    <property type="entry name" value="Aldolase_TIM"/>
</dbReference>
<dbReference type="NCBIfam" id="TIGR00433">
    <property type="entry name" value="bioB"/>
    <property type="match status" value="1"/>
</dbReference>
<keyword evidence="12 16" id="KW-0411">Iron-sulfur</keyword>
<dbReference type="AlphaFoldDB" id="A0A7W5FMW6"/>
<keyword evidence="9 16" id="KW-0479">Metal-binding</keyword>
<feature type="binding site" evidence="16 17">
    <location>
        <position position="90"/>
    </location>
    <ligand>
        <name>[4Fe-4S] cluster</name>
        <dbReference type="ChEBI" id="CHEBI:49883"/>
        <note>4Fe-4S-S-AdoMet</note>
    </ligand>
</feature>
<dbReference type="Pfam" id="PF06968">
    <property type="entry name" value="BATS"/>
    <property type="match status" value="1"/>
</dbReference>
<comment type="catalytic activity">
    <reaction evidence="13 16">
        <text>(4R,5S)-dethiobiotin + (sulfur carrier)-SH + 2 reduced [2Fe-2S]-[ferredoxin] + 2 S-adenosyl-L-methionine = (sulfur carrier)-H + biotin + 2 5'-deoxyadenosine + 2 L-methionine + 2 oxidized [2Fe-2S]-[ferredoxin]</text>
        <dbReference type="Rhea" id="RHEA:22060"/>
        <dbReference type="Rhea" id="RHEA-COMP:10000"/>
        <dbReference type="Rhea" id="RHEA-COMP:10001"/>
        <dbReference type="Rhea" id="RHEA-COMP:14737"/>
        <dbReference type="Rhea" id="RHEA-COMP:14739"/>
        <dbReference type="ChEBI" id="CHEBI:17319"/>
        <dbReference type="ChEBI" id="CHEBI:29917"/>
        <dbReference type="ChEBI" id="CHEBI:33737"/>
        <dbReference type="ChEBI" id="CHEBI:33738"/>
        <dbReference type="ChEBI" id="CHEBI:57586"/>
        <dbReference type="ChEBI" id="CHEBI:57844"/>
        <dbReference type="ChEBI" id="CHEBI:59789"/>
        <dbReference type="ChEBI" id="CHEBI:64428"/>
        <dbReference type="ChEBI" id="CHEBI:149473"/>
        <dbReference type="EC" id="2.8.1.6"/>
    </reaction>
</comment>
<dbReference type="UniPathway" id="UPA00078">
    <property type="reaction ID" value="UER00162"/>
</dbReference>
<sequence>MTTTHSASKLDSTPSLNPNILWQHLAQQALRGERLTIDEGLAVLTADDDQLLPLLHAAFQVRSRYYGRKVKLNMLINAKSGLCPEDCGYCSQSIVSAAPIPKYTMLDKETLLAGAREALSRKAGTYCIVAAGRGPTERELDQVVEAVAEIRSTMPLKICACLGLLKPQQARRLAEAGVHRYNHNLNTSRANYPSITTTHTYDQRAATVEQAKLAGMSPCSGVIIGMGETDADIVEMAYALRELGADSIPVNFLHSVPGTPLADAKRTPALKALKVLALFRFLCPKQEIRVAGGREVNLRTLQPLALYAANSVFVGDYLTTPGQAVSSDHQMIEDLGFEIELCAI</sequence>
<dbReference type="PROSITE" id="PS51918">
    <property type="entry name" value="RADICAL_SAM"/>
    <property type="match status" value="1"/>
</dbReference>
<dbReference type="InterPro" id="IPR007197">
    <property type="entry name" value="rSAM"/>
</dbReference>
<feature type="binding site" evidence="16 17">
    <location>
        <position position="159"/>
    </location>
    <ligand>
        <name>[2Fe-2S] cluster</name>
        <dbReference type="ChEBI" id="CHEBI:190135"/>
    </ligand>
</feature>
<evidence type="ECO:0000256" key="11">
    <source>
        <dbReference type="ARBA" id="ARBA00023004"/>
    </source>
</evidence>
<evidence type="ECO:0000256" key="6">
    <source>
        <dbReference type="ARBA" id="ARBA00022679"/>
    </source>
</evidence>
<dbReference type="SMART" id="SM00729">
    <property type="entry name" value="Elp3"/>
    <property type="match status" value="1"/>
</dbReference>
<dbReference type="SFLD" id="SFLDS00029">
    <property type="entry name" value="Radical_SAM"/>
    <property type="match status" value="1"/>
</dbReference>
<evidence type="ECO:0000313" key="20">
    <source>
        <dbReference type="Proteomes" id="UP000570361"/>
    </source>
</evidence>
<feature type="binding site" evidence="16 17">
    <location>
        <position position="219"/>
    </location>
    <ligand>
        <name>[2Fe-2S] cluster</name>
        <dbReference type="ChEBI" id="CHEBI:190135"/>
    </ligand>
</feature>
<feature type="binding site" evidence="16 17">
    <location>
        <position position="289"/>
    </location>
    <ligand>
        <name>[2Fe-2S] cluster</name>
        <dbReference type="ChEBI" id="CHEBI:190135"/>
    </ligand>
</feature>
<dbReference type="PANTHER" id="PTHR22976">
    <property type="entry name" value="BIOTIN SYNTHASE"/>
    <property type="match status" value="1"/>
</dbReference>
<dbReference type="EC" id="2.8.1.6" evidence="4 16"/>
<evidence type="ECO:0000256" key="1">
    <source>
        <dbReference type="ARBA" id="ARBA00004942"/>
    </source>
</evidence>
<dbReference type="InterPro" id="IPR002684">
    <property type="entry name" value="Biotin_synth/BioAB"/>
</dbReference>
<dbReference type="GO" id="GO:0051537">
    <property type="term" value="F:2 iron, 2 sulfur cluster binding"/>
    <property type="evidence" value="ECO:0007669"/>
    <property type="project" value="UniProtKB-KW"/>
</dbReference>
<evidence type="ECO:0000256" key="17">
    <source>
        <dbReference type="PIRSR" id="PIRSR001619-1"/>
    </source>
</evidence>
<dbReference type="FunFam" id="3.20.20.70:FF:000026">
    <property type="entry name" value="Biotin synthase"/>
    <property type="match status" value="1"/>
</dbReference>
<dbReference type="SFLD" id="SFLDG01060">
    <property type="entry name" value="BATS_domain_containing"/>
    <property type="match status" value="1"/>
</dbReference>
<dbReference type="SUPFAM" id="SSF102114">
    <property type="entry name" value="Radical SAM enzymes"/>
    <property type="match status" value="1"/>
</dbReference>
<evidence type="ECO:0000313" key="19">
    <source>
        <dbReference type="EMBL" id="MBB3110665.1"/>
    </source>
</evidence>
<dbReference type="RefSeq" id="WP_183600567.1">
    <property type="nucleotide sequence ID" value="NZ_JACHXK010000005.1"/>
</dbReference>
<keyword evidence="5 16" id="KW-0004">4Fe-4S</keyword>
<reference evidence="19 20" key="1">
    <citation type="submission" date="2020-08" db="EMBL/GenBank/DDBJ databases">
        <title>Genomic Encyclopedia of Type Strains, Phase III (KMG-III): the genomes of soil and plant-associated and newly described type strains.</title>
        <authorList>
            <person name="Whitman W."/>
        </authorList>
    </citation>
    <scope>NUCLEOTIDE SEQUENCE [LARGE SCALE GENOMIC DNA]</scope>
    <source>
        <strain evidence="19 20">CECT 5862</strain>
    </source>
</reference>
<evidence type="ECO:0000256" key="13">
    <source>
        <dbReference type="ARBA" id="ARBA00051157"/>
    </source>
</evidence>
<dbReference type="Gene3D" id="3.20.20.70">
    <property type="entry name" value="Aldolase class I"/>
    <property type="match status" value="1"/>
</dbReference>
<dbReference type="InterPro" id="IPR058240">
    <property type="entry name" value="rSAM_sf"/>
</dbReference>
<dbReference type="PIRSF" id="PIRSF001619">
    <property type="entry name" value="Biotin_synth"/>
    <property type="match status" value="1"/>
</dbReference>
<comment type="cofactor">
    <cofactor evidence="16">
        <name>[2Fe-2S] cluster</name>
        <dbReference type="ChEBI" id="CHEBI:190135"/>
    </cofactor>
    <text evidence="16">Binds 1 [2Fe-2S] cluster. The cluster is coordinated with 3 cysteines and 1 arginine.</text>
</comment>
<dbReference type="GO" id="GO:0005506">
    <property type="term" value="F:iron ion binding"/>
    <property type="evidence" value="ECO:0007669"/>
    <property type="project" value="UniProtKB-UniRule"/>
</dbReference>
<dbReference type="InterPro" id="IPR006638">
    <property type="entry name" value="Elp3/MiaA/NifB-like_rSAM"/>
</dbReference>
<dbReference type="GO" id="GO:0004076">
    <property type="term" value="F:biotin synthase activity"/>
    <property type="evidence" value="ECO:0007669"/>
    <property type="project" value="UniProtKB-UniRule"/>
</dbReference>
<proteinExistence type="inferred from homology"/>
<dbReference type="EMBL" id="JACHXK010000005">
    <property type="protein sequence ID" value="MBB3110665.1"/>
    <property type="molecule type" value="Genomic_DNA"/>
</dbReference>
<feature type="domain" description="Radical SAM core" evidence="18">
    <location>
        <begin position="65"/>
        <end position="294"/>
    </location>
</feature>